<dbReference type="CDD" id="cd06561">
    <property type="entry name" value="AlkD_like"/>
    <property type="match status" value="1"/>
</dbReference>
<dbReference type="SUPFAM" id="SSF48371">
    <property type="entry name" value="ARM repeat"/>
    <property type="match status" value="1"/>
</dbReference>
<dbReference type="AlphaFoldDB" id="A0A136M0I6"/>
<dbReference type="Pfam" id="PF08713">
    <property type="entry name" value="DNA_alkylation"/>
    <property type="match status" value="1"/>
</dbReference>
<comment type="caution">
    <text evidence="1">The sequence shown here is derived from an EMBL/GenBank/DDBJ whole genome shotgun (WGS) entry which is preliminary data.</text>
</comment>
<evidence type="ECO:0000313" key="1">
    <source>
        <dbReference type="EMBL" id="KXK27386.1"/>
    </source>
</evidence>
<dbReference type="PATRIC" id="fig|1617426.3.peg.257"/>
<sequence length="223" mass="26268">MIRLRQNFFPRFFKTGPGQYGEGDTFIGVTVPNQRTVAKEFKELPLGEIRVLLNSPVHEHRLTALFILVLKFKAARKHPEERTKIKDFYLDNLDRVNNWDLVDSSAHEILGTWLTEQEDHSILYTLSESDNLWYQRVAVIATFPFIRRDDYRHTLALAGKLLHHKHDLIHKAVGWALRDLGKRDRSELLKFLDRHAGDMPRTMLRYAIEHLSDTQRAHYMKKQ</sequence>
<dbReference type="InterPro" id="IPR014825">
    <property type="entry name" value="DNA_alkylation"/>
</dbReference>
<dbReference type="InterPro" id="IPR016024">
    <property type="entry name" value="ARM-type_fold"/>
</dbReference>
<dbReference type="Gene3D" id="1.25.10.90">
    <property type="match status" value="1"/>
</dbReference>
<accession>A0A136M0I6</accession>
<organism evidence="1 2">
    <name type="scientific">candidate division WS6 bacterium OLB20</name>
    <dbReference type="NCBI Taxonomy" id="1617426"/>
    <lineage>
        <taxon>Bacteria</taxon>
        <taxon>Candidatus Dojkabacteria</taxon>
    </lineage>
</organism>
<dbReference type="STRING" id="1617426.TR69_WS6001000262"/>
<proteinExistence type="predicted"/>
<reference evidence="1 2" key="1">
    <citation type="submission" date="2015-02" db="EMBL/GenBank/DDBJ databases">
        <title>Improved understanding of the partial-nitritation anammox process through 23 genomes representing the majority of the microbial community.</title>
        <authorList>
            <person name="Speth D.R."/>
            <person name="In T Zandt M."/>
            <person name="Guerrero Cruz S."/>
            <person name="Jetten M.S."/>
            <person name="Dutilh B.E."/>
        </authorList>
    </citation>
    <scope>NUCLEOTIDE SEQUENCE [LARGE SCALE GENOMIC DNA]</scope>
    <source>
        <strain evidence="1">OLB20</strain>
    </source>
</reference>
<dbReference type="EMBL" id="JYNZ01000002">
    <property type="protein sequence ID" value="KXK27386.1"/>
    <property type="molecule type" value="Genomic_DNA"/>
</dbReference>
<dbReference type="Proteomes" id="UP000070457">
    <property type="component" value="Unassembled WGS sequence"/>
</dbReference>
<name>A0A136M0I6_9BACT</name>
<gene>
    <name evidence="1" type="ORF">TR69_WS6001000262</name>
</gene>
<dbReference type="PANTHER" id="PTHR34070:SF1">
    <property type="entry name" value="DNA ALKYLATION REPAIR PROTEIN"/>
    <property type="match status" value="1"/>
</dbReference>
<dbReference type="PANTHER" id="PTHR34070">
    <property type="entry name" value="ARMADILLO-TYPE FOLD"/>
    <property type="match status" value="1"/>
</dbReference>
<protein>
    <submittedName>
        <fullName evidence="1">DNA alkylation repair enzyme</fullName>
    </submittedName>
</protein>
<evidence type="ECO:0000313" key="2">
    <source>
        <dbReference type="Proteomes" id="UP000070457"/>
    </source>
</evidence>